<feature type="region of interest" description="Disordered" evidence="1">
    <location>
        <begin position="1"/>
        <end position="41"/>
    </location>
</feature>
<feature type="compositionally biased region" description="Polar residues" evidence="1">
    <location>
        <begin position="1"/>
        <end position="10"/>
    </location>
</feature>
<evidence type="ECO:0000256" key="1">
    <source>
        <dbReference type="SAM" id="MobiDB-lite"/>
    </source>
</evidence>
<keyword evidence="2" id="KW-0812">Transmembrane</keyword>
<evidence type="ECO:0000313" key="3">
    <source>
        <dbReference type="EMBL" id="CDO17188.1"/>
    </source>
</evidence>
<reference evidence="3 4" key="2">
    <citation type="submission" date="2014-05" db="EMBL/GenBank/DDBJ databases">
        <title>Genome sequence of Streptococcus gallolyticus.</title>
        <authorList>
            <person name="Del Campo R."/>
        </authorList>
    </citation>
    <scope>NUCLEOTIDE SEQUENCE [LARGE SCALE GENOMIC DNA]</scope>
    <source>
        <strain evidence="3 4">LMG17956</strain>
    </source>
</reference>
<protein>
    <submittedName>
        <fullName evidence="3">Conserved hypothetical membrane protein</fullName>
    </submittedName>
</protein>
<feature type="transmembrane region" description="Helical" evidence="2">
    <location>
        <begin position="48"/>
        <end position="68"/>
    </location>
</feature>
<feature type="transmembrane region" description="Helical" evidence="2">
    <location>
        <begin position="322"/>
        <end position="340"/>
    </location>
</feature>
<dbReference type="PIRSF" id="PIRSF031639">
    <property type="entry name" value="Ccs4"/>
    <property type="match status" value="1"/>
</dbReference>
<feature type="compositionally biased region" description="Low complexity" evidence="1">
    <location>
        <begin position="11"/>
        <end position="21"/>
    </location>
</feature>
<dbReference type="AlphaFoldDB" id="A0A060RG62"/>
<feature type="transmembrane region" description="Helical" evidence="2">
    <location>
        <begin position="238"/>
        <end position="261"/>
    </location>
</feature>
<feature type="transmembrane region" description="Helical" evidence="2">
    <location>
        <begin position="398"/>
        <end position="418"/>
    </location>
</feature>
<feature type="transmembrane region" description="Helical" evidence="2">
    <location>
        <begin position="117"/>
        <end position="135"/>
    </location>
</feature>
<keyword evidence="2" id="KW-0472">Membrane</keyword>
<organism evidence="3 4">
    <name type="scientific">Streptococcus gallolyticus</name>
    <dbReference type="NCBI Taxonomy" id="315405"/>
    <lineage>
        <taxon>Bacteria</taxon>
        <taxon>Bacillati</taxon>
        <taxon>Bacillota</taxon>
        <taxon>Bacilli</taxon>
        <taxon>Lactobacillales</taxon>
        <taxon>Streptococcaceae</taxon>
        <taxon>Streptococcus</taxon>
    </lineage>
</organism>
<keyword evidence="2" id="KW-1133">Transmembrane helix</keyword>
<proteinExistence type="predicted"/>
<dbReference type="RefSeq" id="WP_039692756.1">
    <property type="nucleotide sequence ID" value="NZ_JBCOWE010000003.1"/>
</dbReference>
<evidence type="ECO:0000256" key="2">
    <source>
        <dbReference type="SAM" id="Phobius"/>
    </source>
</evidence>
<accession>A0A060RG62</accession>
<gene>
    <name evidence="3" type="ORF">BN963_SGAL_00368</name>
</gene>
<evidence type="ECO:0000313" key="4">
    <source>
        <dbReference type="Proteomes" id="UP000027584"/>
    </source>
</evidence>
<feature type="transmembrane region" description="Helical" evidence="2">
    <location>
        <begin position="215"/>
        <end position="231"/>
    </location>
</feature>
<feature type="compositionally biased region" description="Basic and acidic residues" evidence="1">
    <location>
        <begin position="26"/>
        <end position="38"/>
    </location>
</feature>
<sequence length="529" mass="59500">MNTSEQVNVDQSTAQSYSRSSRSARKVSENKSHQEASRRTKVPQPHKLYLLILSVVVSCLSVSMPIFTDMANSVQSQNLYIGLMFTKGQLPFTDMFATGGFLYYALIALAYYLGSTLWLVPIQIATFYLSGIYFYKLVNYFTSSQRVAVAFSGIFYLLNIALGFGGLYPIQFAMPFVMVSLWFLTKYFADIIKDEAFILYGFAGAAAMLLEPRTLVFWGLSFLTIIVYNLTQKHFARGFYQLLCIIFGTILVFYTVGYFILNLQVLSSYISQAIVYQFTYFATSDSNFILTLLFQVVVALVSGILLGAFSFGKIIKGANDKVSKWLIFLVFLGFLVIDLLSQSYHFYHLLTVLPFGLLLTAMVLGERYQRHLTKTSHRRKKSSSDDKGIFGLYLSRHLYFPILLLIIGVGQPVVSYFLSSGTDSERSTIASYLKKQTSSDDTIYVWDTSSKIGIKSQLASSSQFTSPVVNTTKTSNEKTLEDELLQNLASYIVVNNDEKISDTIKNDISSNYEEVSISGVSGFTVYHKK</sequence>
<dbReference type="EMBL" id="CCBC010000061">
    <property type="protein sequence ID" value="CDO17188.1"/>
    <property type="molecule type" value="Genomic_DNA"/>
</dbReference>
<feature type="transmembrane region" description="Helical" evidence="2">
    <location>
        <begin position="147"/>
        <end position="170"/>
    </location>
</feature>
<reference evidence="3 4" key="1">
    <citation type="submission" date="2014-02" db="EMBL/GenBank/DDBJ databases">
        <authorList>
            <person name="Manrique M."/>
        </authorList>
    </citation>
    <scope>NUCLEOTIDE SEQUENCE [LARGE SCALE GENOMIC DNA]</scope>
    <source>
        <strain evidence="3 4">LMG17956</strain>
    </source>
</reference>
<feature type="transmembrane region" description="Helical" evidence="2">
    <location>
        <begin position="346"/>
        <end position="364"/>
    </location>
</feature>
<dbReference type="Proteomes" id="UP000027584">
    <property type="component" value="Unassembled WGS sequence"/>
</dbReference>
<comment type="caution">
    <text evidence="3">The sequence shown here is derived from an EMBL/GenBank/DDBJ whole genome shotgun (WGS) entry which is preliminary data.</text>
</comment>
<name>A0A060RG62_9STRE</name>
<feature type="transmembrane region" description="Helical" evidence="2">
    <location>
        <begin position="288"/>
        <end position="310"/>
    </location>
</feature>
<dbReference type="InterPro" id="IPR016978">
    <property type="entry name" value="Competence-induced_Ccs4"/>
</dbReference>